<dbReference type="SUPFAM" id="SSF69618">
    <property type="entry name" value="HemD-like"/>
    <property type="match status" value="1"/>
</dbReference>
<dbReference type="PANTHER" id="PTHR40082">
    <property type="entry name" value="BLR5956 PROTEIN"/>
    <property type="match status" value="1"/>
</dbReference>
<feature type="domain" description="Tetrapyrrole biosynthesis uroporphyrinogen III synthase" evidence="5">
    <location>
        <begin position="242"/>
        <end position="471"/>
    </location>
</feature>
<keyword evidence="2" id="KW-0808">Transferase</keyword>
<evidence type="ECO:0000256" key="1">
    <source>
        <dbReference type="ARBA" id="ARBA00022603"/>
    </source>
</evidence>
<protein>
    <submittedName>
        <fullName evidence="6">Uroporphyrinogen-III synthase</fullName>
        <ecNumber evidence="6">4.2.1.75</ecNumber>
    </submittedName>
</protein>
<dbReference type="InterPro" id="IPR003754">
    <property type="entry name" value="4pyrrol_synth_uPrphyn_synth"/>
</dbReference>
<evidence type="ECO:0000259" key="4">
    <source>
        <dbReference type="Pfam" id="PF00590"/>
    </source>
</evidence>
<keyword evidence="3" id="KW-0949">S-adenosyl-L-methionine</keyword>
<keyword evidence="7" id="KW-1185">Reference proteome</keyword>
<dbReference type="InterPro" id="IPR014777">
    <property type="entry name" value="4pyrrole_Mease_sub1"/>
</dbReference>
<name>A0ABZ2JZ59_9BACT</name>
<feature type="domain" description="Tetrapyrrole methylase" evidence="4">
    <location>
        <begin position="2"/>
        <end position="188"/>
    </location>
</feature>
<evidence type="ECO:0000256" key="2">
    <source>
        <dbReference type="ARBA" id="ARBA00022679"/>
    </source>
</evidence>
<dbReference type="InterPro" id="IPR036108">
    <property type="entry name" value="4pyrrol_syn_uPrphyn_synt_sf"/>
</dbReference>
<dbReference type="Gene3D" id="3.30.950.10">
    <property type="entry name" value="Methyltransferase, Cobalt-precorrin-4 Transmethylase, Domain 2"/>
    <property type="match status" value="1"/>
</dbReference>
<gene>
    <name evidence="6" type="ORF">LZC95_35650</name>
</gene>
<dbReference type="EMBL" id="CP089982">
    <property type="protein sequence ID" value="WXA91773.1"/>
    <property type="molecule type" value="Genomic_DNA"/>
</dbReference>
<dbReference type="GO" id="GO:0004852">
    <property type="term" value="F:uroporphyrinogen-III synthase activity"/>
    <property type="evidence" value="ECO:0007669"/>
    <property type="project" value="UniProtKB-EC"/>
</dbReference>
<keyword evidence="6" id="KW-0456">Lyase</keyword>
<sequence>MTVVFVAAPPGWKDWLSTRAHDALASCDSLVHASDVDTDVLDLAVKATRYEGDAARAIELAREGHSVVRLTRDEALDEVELAAKAGIAFEIAPAVRPETAVTSFGGVPLGGEGTSYAVLHAREGLGPRDWASLAHATDTLVAQVSRATLDEVVAALLEHGRSPDTPALALTDLGRPSQRIEVGRLADIATRARRLPGDARTLVVGEAVARRQVFAWFDRRPLFGKRVLVTRTAEQSRTMLTMLRLRGADAIAQPVIEIHPPPDPAPMQRALGRLSEDYDFVAFTSENGVERAWDELVRQGKDARAFGKVQIAAIGPGTAAALERRGLRADLVAKEFRGESLAEGLISRAAAMPLPRILIARALVARDALPEALRAAGWQVEVVPLYETRSPAPENVANLARKLEDGAIDAVTFTSKSTVDNLCTALGNEDASRLLAKLKVAAIGPITREAAEARGVRVDVMASPYTIEALVCALEASFAGAYS</sequence>
<dbReference type="RefSeq" id="WP_394842391.1">
    <property type="nucleotide sequence ID" value="NZ_CP089982.1"/>
</dbReference>
<reference evidence="6 7" key="1">
    <citation type="submission" date="2021-12" db="EMBL/GenBank/DDBJ databases">
        <title>Discovery of the Pendulisporaceae a myxobacterial family with distinct sporulation behavior and unique specialized metabolism.</title>
        <authorList>
            <person name="Garcia R."/>
            <person name="Popoff A."/>
            <person name="Bader C.D."/>
            <person name="Loehr J."/>
            <person name="Walesch S."/>
            <person name="Walt C."/>
            <person name="Boldt J."/>
            <person name="Bunk B."/>
            <person name="Haeckl F.J.F.P.J."/>
            <person name="Gunesch A.P."/>
            <person name="Birkelbach J."/>
            <person name="Nuebel U."/>
            <person name="Pietschmann T."/>
            <person name="Bach T."/>
            <person name="Mueller R."/>
        </authorList>
    </citation>
    <scope>NUCLEOTIDE SEQUENCE [LARGE SCALE GENOMIC DNA]</scope>
    <source>
        <strain evidence="6 7">MSr12523</strain>
    </source>
</reference>
<dbReference type="Pfam" id="PF02602">
    <property type="entry name" value="HEM4"/>
    <property type="match status" value="1"/>
</dbReference>
<evidence type="ECO:0000259" key="5">
    <source>
        <dbReference type="Pfam" id="PF02602"/>
    </source>
</evidence>
<dbReference type="Gene3D" id="3.40.50.10090">
    <property type="match status" value="2"/>
</dbReference>
<keyword evidence="1" id="KW-0489">Methyltransferase</keyword>
<dbReference type="InterPro" id="IPR035996">
    <property type="entry name" value="4pyrrol_Methylase_sf"/>
</dbReference>
<organism evidence="6 7">
    <name type="scientific">Pendulispora brunnea</name>
    <dbReference type="NCBI Taxonomy" id="2905690"/>
    <lineage>
        <taxon>Bacteria</taxon>
        <taxon>Pseudomonadati</taxon>
        <taxon>Myxococcota</taxon>
        <taxon>Myxococcia</taxon>
        <taxon>Myxococcales</taxon>
        <taxon>Sorangiineae</taxon>
        <taxon>Pendulisporaceae</taxon>
        <taxon>Pendulispora</taxon>
    </lineage>
</organism>
<evidence type="ECO:0000256" key="3">
    <source>
        <dbReference type="ARBA" id="ARBA00022691"/>
    </source>
</evidence>
<proteinExistence type="predicted"/>
<dbReference type="SUPFAM" id="SSF53790">
    <property type="entry name" value="Tetrapyrrole methylase"/>
    <property type="match status" value="1"/>
</dbReference>
<dbReference type="Proteomes" id="UP001379533">
    <property type="component" value="Chromosome"/>
</dbReference>
<accession>A0ABZ2JZ59</accession>
<dbReference type="InterPro" id="IPR000878">
    <property type="entry name" value="4pyrrol_Mease"/>
</dbReference>
<dbReference type="Gene3D" id="3.40.1010.10">
    <property type="entry name" value="Cobalt-precorrin-4 Transmethylase, Domain 1"/>
    <property type="match status" value="1"/>
</dbReference>
<dbReference type="Pfam" id="PF00590">
    <property type="entry name" value="TP_methylase"/>
    <property type="match status" value="1"/>
</dbReference>
<evidence type="ECO:0000313" key="6">
    <source>
        <dbReference type="EMBL" id="WXA91773.1"/>
    </source>
</evidence>
<dbReference type="PANTHER" id="PTHR40082:SF1">
    <property type="entry name" value="BLR5956 PROTEIN"/>
    <property type="match status" value="1"/>
</dbReference>
<dbReference type="InterPro" id="IPR014776">
    <property type="entry name" value="4pyrrole_Mease_sub2"/>
</dbReference>
<dbReference type="CDD" id="cd06578">
    <property type="entry name" value="HemD"/>
    <property type="match status" value="1"/>
</dbReference>
<evidence type="ECO:0000313" key="7">
    <source>
        <dbReference type="Proteomes" id="UP001379533"/>
    </source>
</evidence>
<dbReference type="EC" id="4.2.1.75" evidence="6"/>
<dbReference type="InterPro" id="IPR039793">
    <property type="entry name" value="UROS/Hem4"/>
</dbReference>